<dbReference type="InterPro" id="IPR013083">
    <property type="entry name" value="Znf_RING/FYVE/PHD"/>
</dbReference>
<feature type="region of interest" description="Disordered" evidence="4">
    <location>
        <begin position="233"/>
        <end position="252"/>
    </location>
</feature>
<dbReference type="PROSITE" id="PS50089">
    <property type="entry name" value="ZF_RING_2"/>
    <property type="match status" value="1"/>
</dbReference>
<evidence type="ECO:0000256" key="3">
    <source>
        <dbReference type="PROSITE-ProRule" id="PRU00175"/>
    </source>
</evidence>
<accession>A0A7R9A4F1</accession>
<dbReference type="GO" id="GO:1900075">
    <property type="term" value="P:positive regulation of neuromuscular synaptic transmission"/>
    <property type="evidence" value="ECO:0007669"/>
    <property type="project" value="TreeGrafter"/>
</dbReference>
<dbReference type="OrthoDB" id="10040854at2759"/>
<keyword evidence="1 3" id="KW-0479">Metal-binding</keyword>
<keyword evidence="7" id="KW-1185">Reference proteome</keyword>
<dbReference type="AlphaFoldDB" id="A0A7R9A4F1"/>
<feature type="compositionally biased region" description="Polar residues" evidence="4">
    <location>
        <begin position="242"/>
        <end position="252"/>
    </location>
</feature>
<name>A0A7R9A4F1_9CRUS</name>
<dbReference type="PANTHER" id="PTHR46574:SF1">
    <property type="entry name" value="43 KDA RECEPTOR-ASSOCIATED PROTEIN OF THE SYNAPSE"/>
    <property type="match status" value="1"/>
</dbReference>
<evidence type="ECO:0000313" key="7">
    <source>
        <dbReference type="Proteomes" id="UP000677054"/>
    </source>
</evidence>
<dbReference type="GO" id="GO:0031594">
    <property type="term" value="C:neuromuscular junction"/>
    <property type="evidence" value="ECO:0007669"/>
    <property type="project" value="TreeGrafter"/>
</dbReference>
<dbReference type="InterPro" id="IPR011990">
    <property type="entry name" value="TPR-like_helical_dom_sf"/>
</dbReference>
<dbReference type="PANTHER" id="PTHR46574">
    <property type="entry name" value="43 KDA RECEPTOR-ASSOCIATED PROTEIN OF THE SYNAPSE"/>
    <property type="match status" value="1"/>
</dbReference>
<dbReference type="Gene3D" id="3.30.40.10">
    <property type="entry name" value="Zinc/RING finger domain, C3HC4 (zinc finger)"/>
    <property type="match status" value="1"/>
</dbReference>
<gene>
    <name evidence="6" type="ORF">DSTB1V02_LOCUS7101</name>
</gene>
<feature type="region of interest" description="Disordered" evidence="4">
    <location>
        <begin position="191"/>
        <end position="222"/>
    </location>
</feature>
<dbReference type="InterPro" id="IPR001841">
    <property type="entry name" value="Znf_RING"/>
</dbReference>
<dbReference type="GO" id="GO:0033130">
    <property type="term" value="F:acetylcholine receptor binding"/>
    <property type="evidence" value="ECO:0007669"/>
    <property type="project" value="TreeGrafter"/>
</dbReference>
<dbReference type="InterPro" id="IPR052480">
    <property type="entry name" value="RAPsyn"/>
</dbReference>
<evidence type="ECO:0000256" key="4">
    <source>
        <dbReference type="SAM" id="MobiDB-lite"/>
    </source>
</evidence>
<dbReference type="GO" id="GO:0005737">
    <property type="term" value="C:cytoplasm"/>
    <property type="evidence" value="ECO:0007669"/>
    <property type="project" value="UniProtKB-ARBA"/>
</dbReference>
<dbReference type="EMBL" id="CAJPEV010001398">
    <property type="protein sequence ID" value="CAG0892428.1"/>
    <property type="molecule type" value="Genomic_DNA"/>
</dbReference>
<keyword evidence="2" id="KW-0862">Zinc</keyword>
<feature type="domain" description="RING-type" evidence="5">
    <location>
        <begin position="154"/>
        <end position="209"/>
    </location>
</feature>
<evidence type="ECO:0000259" key="5">
    <source>
        <dbReference type="PROSITE" id="PS50089"/>
    </source>
</evidence>
<dbReference type="GO" id="GO:0007271">
    <property type="term" value="P:synaptic transmission, cholinergic"/>
    <property type="evidence" value="ECO:0007669"/>
    <property type="project" value="TreeGrafter"/>
</dbReference>
<evidence type="ECO:0000313" key="6">
    <source>
        <dbReference type="EMBL" id="CAD7247267.1"/>
    </source>
</evidence>
<protein>
    <recommendedName>
        <fullName evidence="5">RING-type domain-containing protein</fullName>
    </recommendedName>
</protein>
<proteinExistence type="predicted"/>
<dbReference type="GO" id="GO:0008270">
    <property type="term" value="F:zinc ion binding"/>
    <property type="evidence" value="ECO:0007669"/>
    <property type="project" value="UniProtKB-KW"/>
</dbReference>
<dbReference type="Proteomes" id="UP000677054">
    <property type="component" value="Unassembled WGS sequence"/>
</dbReference>
<dbReference type="SUPFAM" id="SSF57850">
    <property type="entry name" value="RING/U-box"/>
    <property type="match status" value="1"/>
</dbReference>
<dbReference type="EMBL" id="LR900915">
    <property type="protein sequence ID" value="CAD7247267.1"/>
    <property type="molecule type" value="Genomic_DNA"/>
</dbReference>
<feature type="compositionally biased region" description="Polar residues" evidence="4">
    <location>
        <begin position="211"/>
        <end position="220"/>
    </location>
</feature>
<evidence type="ECO:0000256" key="1">
    <source>
        <dbReference type="ARBA" id="ARBA00022771"/>
    </source>
</evidence>
<sequence length="252" mass="28001">MSRYADEPCLSLEAYAGLSQVFTRLGDFERGLQLAQKGVSISSSFQICDLRTTYTRLALLHLVLPLRKLQHLGVALALCKDVLKMCYYAGDVYLLTRCLICLGDVYRHAFDHTGLERAIHCHMESAYEELGDKAGQKEQVCRRLGLEKDLEMACGFCNQPFLAPSKLLALPCSHLFHSKCVREKMLDDKDVDDDVDDEGSMKKGPCPECGQSVSTRSRPSSIGYEEARAFSVSPPTLEDHASSSFIPPNVSL</sequence>
<reference evidence="6" key="1">
    <citation type="submission" date="2020-11" db="EMBL/GenBank/DDBJ databases">
        <authorList>
            <person name="Tran Van P."/>
        </authorList>
    </citation>
    <scope>NUCLEOTIDE SEQUENCE</scope>
</reference>
<keyword evidence="1 3" id="KW-0863">Zinc-finger</keyword>
<dbReference type="Gene3D" id="1.25.40.10">
    <property type="entry name" value="Tetratricopeptide repeat domain"/>
    <property type="match status" value="1"/>
</dbReference>
<dbReference type="SMART" id="SM00184">
    <property type="entry name" value="RING"/>
    <property type="match status" value="1"/>
</dbReference>
<evidence type="ECO:0000256" key="2">
    <source>
        <dbReference type="ARBA" id="ARBA00022833"/>
    </source>
</evidence>
<organism evidence="6">
    <name type="scientific">Darwinula stevensoni</name>
    <dbReference type="NCBI Taxonomy" id="69355"/>
    <lineage>
        <taxon>Eukaryota</taxon>
        <taxon>Metazoa</taxon>
        <taxon>Ecdysozoa</taxon>
        <taxon>Arthropoda</taxon>
        <taxon>Crustacea</taxon>
        <taxon>Oligostraca</taxon>
        <taxon>Ostracoda</taxon>
        <taxon>Podocopa</taxon>
        <taxon>Podocopida</taxon>
        <taxon>Darwinulocopina</taxon>
        <taxon>Darwinuloidea</taxon>
        <taxon>Darwinulidae</taxon>
        <taxon>Darwinula</taxon>
    </lineage>
</organism>
<dbReference type="GO" id="GO:0005886">
    <property type="term" value="C:plasma membrane"/>
    <property type="evidence" value="ECO:0007669"/>
    <property type="project" value="TreeGrafter"/>
</dbReference>